<dbReference type="EMBL" id="OZ023715">
    <property type="protein sequence ID" value="CAK9864476.1"/>
    <property type="molecule type" value="Genomic_DNA"/>
</dbReference>
<keyword evidence="2" id="KW-1185">Reference proteome</keyword>
<sequence>MESTPPQFFVATLRELQSIMSSNVDPTDGDSAKHCEKRQCTVCRKWYFRLTNVSGWKAHKAHMKSAHDITGNDIASSAPFGNVMFQSTLSSKLVFLELVLCKYKNAIVDYVVQGGVTLHATGGVRFKKFIVSLTNGYEPSLIRTIQQWIVELYRILEPLLATFLCSLDVAISLTLDDWLNHNLKGFYIVTAH</sequence>
<evidence type="ECO:0008006" key="3">
    <source>
        <dbReference type="Google" id="ProtNLM"/>
    </source>
</evidence>
<evidence type="ECO:0000313" key="2">
    <source>
        <dbReference type="Proteomes" id="UP001497522"/>
    </source>
</evidence>
<evidence type="ECO:0000313" key="1">
    <source>
        <dbReference type="EMBL" id="CAK9864476.1"/>
    </source>
</evidence>
<dbReference type="Proteomes" id="UP001497522">
    <property type="component" value="Chromosome 14"/>
</dbReference>
<organism evidence="1 2">
    <name type="scientific">Sphagnum jensenii</name>
    <dbReference type="NCBI Taxonomy" id="128206"/>
    <lineage>
        <taxon>Eukaryota</taxon>
        <taxon>Viridiplantae</taxon>
        <taxon>Streptophyta</taxon>
        <taxon>Embryophyta</taxon>
        <taxon>Bryophyta</taxon>
        <taxon>Sphagnophytina</taxon>
        <taxon>Sphagnopsida</taxon>
        <taxon>Sphagnales</taxon>
        <taxon>Sphagnaceae</taxon>
        <taxon>Sphagnum</taxon>
    </lineage>
</organism>
<proteinExistence type="predicted"/>
<protein>
    <recommendedName>
        <fullName evidence="3">Transposase</fullName>
    </recommendedName>
</protein>
<accession>A0ABP1AQ49</accession>
<name>A0ABP1AQ49_9BRYO</name>
<gene>
    <name evidence="1" type="ORF">CSSPJE1EN2_LOCUS7471</name>
</gene>
<reference evidence="1" key="1">
    <citation type="submission" date="2024-03" db="EMBL/GenBank/DDBJ databases">
        <authorList>
            <consortium name="ELIXIR-Norway"/>
            <consortium name="Elixir Norway"/>
        </authorList>
    </citation>
    <scope>NUCLEOTIDE SEQUENCE</scope>
</reference>